<name>A0A1X7SIM2_AMPQE</name>
<dbReference type="OMA" id="CKRWKYS"/>
<reference evidence="6" key="1">
    <citation type="journal article" date="2010" name="Nature">
        <title>The Amphimedon queenslandica genome and the evolution of animal complexity.</title>
        <authorList>
            <person name="Srivastava M."/>
            <person name="Simakov O."/>
            <person name="Chapman J."/>
            <person name="Fahey B."/>
            <person name="Gauthier M.E."/>
            <person name="Mitros T."/>
            <person name="Richards G.S."/>
            <person name="Conaco C."/>
            <person name="Dacre M."/>
            <person name="Hellsten U."/>
            <person name="Larroux C."/>
            <person name="Putnam N.H."/>
            <person name="Stanke M."/>
            <person name="Adamska M."/>
            <person name="Darling A."/>
            <person name="Degnan S.M."/>
            <person name="Oakley T.H."/>
            <person name="Plachetzki D.C."/>
            <person name="Zhai Y."/>
            <person name="Adamski M."/>
            <person name="Calcino A."/>
            <person name="Cummins S.F."/>
            <person name="Goodstein D.M."/>
            <person name="Harris C."/>
            <person name="Jackson D.J."/>
            <person name="Leys S.P."/>
            <person name="Shu S."/>
            <person name="Woodcroft B.J."/>
            <person name="Vervoort M."/>
            <person name="Kosik K.S."/>
            <person name="Manning G."/>
            <person name="Degnan B.M."/>
            <person name="Rokhsar D.S."/>
        </authorList>
    </citation>
    <scope>NUCLEOTIDE SEQUENCE [LARGE SCALE GENOMIC DNA]</scope>
</reference>
<evidence type="ECO:0000259" key="3">
    <source>
        <dbReference type="PROSITE" id="PS51029"/>
    </source>
</evidence>
<keyword evidence="6" id="KW-1185">Reference proteome</keyword>
<reference evidence="5" key="2">
    <citation type="submission" date="2017-05" db="UniProtKB">
        <authorList>
            <consortium name="EnsemblMetazoa"/>
        </authorList>
    </citation>
    <scope>IDENTIFICATION</scope>
</reference>
<feature type="domain" description="MADF" evidence="3">
    <location>
        <begin position="9"/>
        <end position="96"/>
    </location>
</feature>
<dbReference type="AlphaFoldDB" id="A0A1X7SIM2"/>
<gene>
    <name evidence="5" type="primary">105316211</name>
</gene>
<dbReference type="InParanoid" id="A0A1X7SIM2"/>
<evidence type="ECO:0000313" key="6">
    <source>
        <dbReference type="Proteomes" id="UP000007879"/>
    </source>
</evidence>
<dbReference type="PROSITE" id="PS51029">
    <property type="entry name" value="MADF"/>
    <property type="match status" value="1"/>
</dbReference>
<dbReference type="GO" id="GO:0005667">
    <property type="term" value="C:transcription regulator complex"/>
    <property type="evidence" value="ECO:0007669"/>
    <property type="project" value="TreeGrafter"/>
</dbReference>
<organism evidence="5">
    <name type="scientific">Amphimedon queenslandica</name>
    <name type="common">Sponge</name>
    <dbReference type="NCBI Taxonomy" id="400682"/>
    <lineage>
        <taxon>Eukaryota</taxon>
        <taxon>Metazoa</taxon>
        <taxon>Porifera</taxon>
        <taxon>Demospongiae</taxon>
        <taxon>Heteroscleromorpha</taxon>
        <taxon>Haplosclerida</taxon>
        <taxon>Niphatidae</taxon>
        <taxon>Amphimedon</taxon>
    </lineage>
</organism>
<dbReference type="Pfam" id="PF02944">
    <property type="entry name" value="BESS"/>
    <property type="match status" value="1"/>
</dbReference>
<dbReference type="OrthoDB" id="5984255at2759"/>
<dbReference type="InterPro" id="IPR006578">
    <property type="entry name" value="MADF-dom"/>
</dbReference>
<dbReference type="PANTHER" id="PTHR12243">
    <property type="entry name" value="MADF DOMAIN TRANSCRIPTION FACTOR"/>
    <property type="match status" value="1"/>
</dbReference>
<proteinExistence type="predicted"/>
<evidence type="ECO:0000256" key="1">
    <source>
        <dbReference type="PROSITE-ProRule" id="PRU00371"/>
    </source>
</evidence>
<comment type="subcellular location">
    <subcellularLocation>
        <location evidence="1">Nucleus</location>
    </subcellularLocation>
</comment>
<dbReference type="InterPro" id="IPR004210">
    <property type="entry name" value="BESS_motif"/>
</dbReference>
<feature type="region of interest" description="Disordered" evidence="2">
    <location>
        <begin position="111"/>
        <end position="146"/>
    </location>
</feature>
<dbReference type="GO" id="GO:0005634">
    <property type="term" value="C:nucleus"/>
    <property type="evidence" value="ECO:0007669"/>
    <property type="project" value="UniProtKB-SubCell"/>
</dbReference>
<dbReference type="InterPro" id="IPR039353">
    <property type="entry name" value="TF_Adf1"/>
</dbReference>
<dbReference type="EnsemblMetazoa" id="XM_011411029.1">
    <property type="protein sequence ID" value="XP_011409331.1"/>
    <property type="gene ID" value="LOC105316211"/>
</dbReference>
<dbReference type="Pfam" id="PF10545">
    <property type="entry name" value="MADF_DNA_bdg"/>
    <property type="match status" value="1"/>
</dbReference>
<feature type="domain" description="BESS" evidence="4">
    <location>
        <begin position="164"/>
        <end position="203"/>
    </location>
</feature>
<dbReference type="PANTHER" id="PTHR12243:SF67">
    <property type="entry name" value="COREPRESSOR OF PANGOLIN, ISOFORM A-RELATED"/>
    <property type="match status" value="1"/>
</dbReference>
<protein>
    <recommendedName>
        <fullName evidence="7">MADF domain-containing protein</fullName>
    </recommendedName>
</protein>
<accession>A0A1X7SIM2</accession>
<sequence>MVLAEFDEALISHVQKYPCLYNNKSPDFKVVWKKENAWVEISKQLKSDVETVSKRWKTLRERYTKEHRKLPTGTGADSVEKWEFYSMMDFLKNFDSSNMIFEETVHDSSGEVNESSFEGMMESNSQDKSSEISSDISSPTPMSSPVLLKPIRQLKQSNDESTSHDEEYTFGRSVALTLKRLEVKQKAQAKIRIQQLLYDIEFP</sequence>
<evidence type="ECO:0000313" key="5">
    <source>
        <dbReference type="EnsemblMetazoa" id="Aqu2.1.01918_001"/>
    </source>
</evidence>
<dbReference type="Proteomes" id="UP000007879">
    <property type="component" value="Unassembled WGS sequence"/>
</dbReference>
<dbReference type="GO" id="GO:0006357">
    <property type="term" value="P:regulation of transcription by RNA polymerase II"/>
    <property type="evidence" value="ECO:0007669"/>
    <property type="project" value="TreeGrafter"/>
</dbReference>
<keyword evidence="1" id="KW-0539">Nucleus</keyword>
<dbReference type="PROSITE" id="PS51031">
    <property type="entry name" value="BESS"/>
    <property type="match status" value="1"/>
</dbReference>
<dbReference type="SMART" id="SM00595">
    <property type="entry name" value="MADF"/>
    <property type="match status" value="1"/>
</dbReference>
<dbReference type="EnsemblMetazoa" id="Aqu2.1.01918_001">
    <property type="protein sequence ID" value="Aqu2.1.01918_001"/>
    <property type="gene ID" value="Aqu2.1.01918"/>
</dbReference>
<feature type="compositionally biased region" description="Low complexity" evidence="2">
    <location>
        <begin position="122"/>
        <end position="145"/>
    </location>
</feature>
<dbReference type="KEGG" id="aqu:105316211"/>
<evidence type="ECO:0000259" key="4">
    <source>
        <dbReference type="PROSITE" id="PS51031"/>
    </source>
</evidence>
<dbReference type="GO" id="GO:0003677">
    <property type="term" value="F:DNA binding"/>
    <property type="evidence" value="ECO:0007669"/>
    <property type="project" value="InterPro"/>
</dbReference>
<evidence type="ECO:0008006" key="7">
    <source>
        <dbReference type="Google" id="ProtNLM"/>
    </source>
</evidence>
<evidence type="ECO:0000256" key="2">
    <source>
        <dbReference type="SAM" id="MobiDB-lite"/>
    </source>
</evidence>